<dbReference type="GO" id="GO:0016787">
    <property type="term" value="F:hydrolase activity"/>
    <property type="evidence" value="ECO:0007669"/>
    <property type="project" value="UniProtKB-KW"/>
</dbReference>
<dbReference type="PANTHER" id="PTHR45228">
    <property type="entry name" value="CYCLIC DI-GMP PHOSPHODIESTERASE TM_0186-RELATED"/>
    <property type="match status" value="1"/>
</dbReference>
<dbReference type="Proteomes" id="UP001597318">
    <property type="component" value="Unassembled WGS sequence"/>
</dbReference>
<proteinExistence type="predicted"/>
<comment type="caution">
    <text evidence="2">The sequence shown here is derived from an EMBL/GenBank/DDBJ whole genome shotgun (WGS) entry which is preliminary data.</text>
</comment>
<protein>
    <submittedName>
        <fullName evidence="2">HD-GYP domain-containing protein</fullName>
        <ecNumber evidence="2">3.1.4.-</ecNumber>
    </submittedName>
</protein>
<sequence length="307" mass="34486">MNSKNNNIIHIPYGGYKNETSINGVTIRQLTEKKGLDILHHRLGDGNRWAVGPIAGWDGLEFVYILKGSLSWKEKDTLKIASIGDHLIMDPILEDTLFKAIGETEFLYISSDSMYDSVDEQVKEYMDLAVTVEEKDGYTADHCSRIKDLSMKVGEVMGLSSEAMLELNFGSFLHDIGKTKVPDRILNKPGKLSIEEYEEMKLHTIYGATLLKKTGIPILEKASTIVEQHHERYNGTGYPKGLKGDDISFLANIVAVIDSFDAMTSVRVYSQGRPLESALEEIKKERGRLFHPEVVDAFLFIQKKGEL</sequence>
<dbReference type="Gene3D" id="1.10.3210.10">
    <property type="entry name" value="Hypothetical protein af1432"/>
    <property type="match status" value="1"/>
</dbReference>
<dbReference type="SMART" id="SM00471">
    <property type="entry name" value="HDc"/>
    <property type="match status" value="1"/>
</dbReference>
<evidence type="ECO:0000313" key="2">
    <source>
        <dbReference type="EMBL" id="MFD2216362.1"/>
    </source>
</evidence>
<dbReference type="EC" id="3.1.4.-" evidence="2"/>
<reference evidence="3" key="1">
    <citation type="journal article" date="2019" name="Int. J. Syst. Evol. Microbiol.">
        <title>The Global Catalogue of Microorganisms (GCM) 10K type strain sequencing project: providing services to taxonomists for standard genome sequencing and annotation.</title>
        <authorList>
            <consortium name="The Broad Institute Genomics Platform"/>
            <consortium name="The Broad Institute Genome Sequencing Center for Infectious Disease"/>
            <person name="Wu L."/>
            <person name="Ma J."/>
        </authorList>
    </citation>
    <scope>NUCLEOTIDE SEQUENCE [LARGE SCALE GENOMIC DNA]</scope>
    <source>
        <strain evidence="3">CGMCC 1.15474</strain>
    </source>
</reference>
<dbReference type="InterPro" id="IPR003607">
    <property type="entry name" value="HD/PDEase_dom"/>
</dbReference>
<keyword evidence="3" id="KW-1185">Reference proteome</keyword>
<name>A0ABW5C1Z4_9BACI</name>
<dbReference type="CDD" id="cd00077">
    <property type="entry name" value="HDc"/>
    <property type="match status" value="1"/>
</dbReference>
<dbReference type="PROSITE" id="PS51832">
    <property type="entry name" value="HD_GYP"/>
    <property type="match status" value="1"/>
</dbReference>
<dbReference type="InterPro" id="IPR006675">
    <property type="entry name" value="HDIG_dom"/>
</dbReference>
<feature type="domain" description="HD-GYP" evidence="1">
    <location>
        <begin position="117"/>
        <end position="307"/>
    </location>
</feature>
<dbReference type="SUPFAM" id="SSF109604">
    <property type="entry name" value="HD-domain/PDEase-like"/>
    <property type="match status" value="1"/>
</dbReference>
<dbReference type="PANTHER" id="PTHR45228:SF4">
    <property type="entry name" value="LIPOPROTEIN"/>
    <property type="match status" value="1"/>
</dbReference>
<evidence type="ECO:0000259" key="1">
    <source>
        <dbReference type="PROSITE" id="PS51832"/>
    </source>
</evidence>
<dbReference type="Pfam" id="PF13487">
    <property type="entry name" value="HD_5"/>
    <property type="match status" value="1"/>
</dbReference>
<accession>A0ABW5C1Z4</accession>
<evidence type="ECO:0000313" key="3">
    <source>
        <dbReference type="Proteomes" id="UP001597318"/>
    </source>
</evidence>
<dbReference type="NCBIfam" id="TIGR00277">
    <property type="entry name" value="HDIG"/>
    <property type="match status" value="1"/>
</dbReference>
<dbReference type="InterPro" id="IPR052020">
    <property type="entry name" value="Cyclic_di-GMP/3'3'-cGAMP_PDE"/>
</dbReference>
<gene>
    <name evidence="2" type="ORF">ACFSKK_22045</name>
</gene>
<organism evidence="2 3">
    <name type="scientific">Metabacillus endolithicus</name>
    <dbReference type="NCBI Taxonomy" id="1535204"/>
    <lineage>
        <taxon>Bacteria</taxon>
        <taxon>Bacillati</taxon>
        <taxon>Bacillota</taxon>
        <taxon>Bacilli</taxon>
        <taxon>Bacillales</taxon>
        <taxon>Bacillaceae</taxon>
        <taxon>Metabacillus</taxon>
    </lineage>
</organism>
<dbReference type="EMBL" id="JBHUIK010000007">
    <property type="protein sequence ID" value="MFD2216362.1"/>
    <property type="molecule type" value="Genomic_DNA"/>
</dbReference>
<keyword evidence="2" id="KW-0378">Hydrolase</keyword>
<dbReference type="InterPro" id="IPR037522">
    <property type="entry name" value="HD_GYP_dom"/>
</dbReference>